<dbReference type="GO" id="GO:0019563">
    <property type="term" value="P:glycerol catabolic process"/>
    <property type="evidence" value="ECO:0007669"/>
    <property type="project" value="TreeGrafter"/>
</dbReference>
<evidence type="ECO:0000256" key="1">
    <source>
        <dbReference type="ARBA" id="ARBA00004680"/>
    </source>
</evidence>
<feature type="binding site" evidence="7">
    <location>
        <begin position="9"/>
        <end position="11"/>
    </location>
    <ligand>
        <name>substrate</name>
    </ligand>
</feature>
<evidence type="ECO:0000313" key="9">
    <source>
        <dbReference type="EMBL" id="TET62970.1"/>
    </source>
</evidence>
<dbReference type="AlphaFoldDB" id="A0A523W7J4"/>
<comment type="caution">
    <text evidence="9">The sequence shown here is derived from an EMBL/GenBank/DDBJ whole genome shotgun (WGS) entry which is preliminary data.</text>
</comment>
<feature type="binding site" evidence="7">
    <location>
        <position position="173"/>
    </location>
    <ligand>
        <name>substrate</name>
    </ligand>
</feature>
<dbReference type="PROSITE" id="PS00171">
    <property type="entry name" value="TIM_1"/>
    <property type="match status" value="1"/>
</dbReference>
<dbReference type="PANTHER" id="PTHR21139:SF42">
    <property type="entry name" value="TRIOSEPHOSPHATE ISOMERASE"/>
    <property type="match status" value="1"/>
</dbReference>
<protein>
    <recommendedName>
        <fullName evidence="7 8">Triosephosphate isomerase</fullName>
        <shortName evidence="7">TIM</shortName>
        <shortName evidence="7">TPI</shortName>
        <ecNumber evidence="7 8">5.3.1.1</ecNumber>
    </recommendedName>
    <alternativeName>
        <fullName evidence="7">Triose-phosphate isomerase</fullName>
    </alternativeName>
</protein>
<dbReference type="EC" id="5.3.1.1" evidence="7 8"/>
<evidence type="ECO:0000256" key="4">
    <source>
        <dbReference type="ARBA" id="ARBA00022490"/>
    </source>
</evidence>
<dbReference type="GO" id="GO:0046166">
    <property type="term" value="P:glyceraldehyde-3-phosphate biosynthetic process"/>
    <property type="evidence" value="ECO:0007669"/>
    <property type="project" value="TreeGrafter"/>
</dbReference>
<evidence type="ECO:0000256" key="8">
    <source>
        <dbReference type="RuleBase" id="RU363013"/>
    </source>
</evidence>
<keyword evidence="4 7" id="KW-0963">Cytoplasm</keyword>
<dbReference type="SUPFAM" id="SSF51351">
    <property type="entry name" value="Triosephosphate isomerase (TIM)"/>
    <property type="match status" value="1"/>
</dbReference>
<dbReference type="CDD" id="cd00311">
    <property type="entry name" value="TIM"/>
    <property type="match status" value="1"/>
</dbReference>
<evidence type="ECO:0000256" key="5">
    <source>
        <dbReference type="ARBA" id="ARBA00023152"/>
    </source>
</evidence>
<evidence type="ECO:0000313" key="10">
    <source>
        <dbReference type="Proteomes" id="UP000319130"/>
    </source>
</evidence>
<dbReference type="InterPro" id="IPR022896">
    <property type="entry name" value="TrioseP_Isoase_bac/euk"/>
</dbReference>
<dbReference type="PROSITE" id="PS51440">
    <property type="entry name" value="TIM_2"/>
    <property type="match status" value="1"/>
</dbReference>
<dbReference type="InterPro" id="IPR000652">
    <property type="entry name" value="Triosephosphate_isomerase"/>
</dbReference>
<dbReference type="Proteomes" id="UP000319130">
    <property type="component" value="Unassembled WGS sequence"/>
</dbReference>
<comment type="subunit">
    <text evidence="7 8">Homodimer.</text>
</comment>
<dbReference type="Pfam" id="PF00121">
    <property type="entry name" value="TIM"/>
    <property type="match status" value="1"/>
</dbReference>
<comment type="subcellular location">
    <subcellularLocation>
        <location evidence="7 8">Cytoplasm</location>
    </subcellularLocation>
</comment>
<dbReference type="PANTHER" id="PTHR21139">
    <property type="entry name" value="TRIOSEPHOSPHATE ISOMERASE"/>
    <property type="match status" value="1"/>
</dbReference>
<gene>
    <name evidence="7" type="primary">tpiA</name>
    <name evidence="9" type="ORF">E3J48_03355</name>
</gene>
<comment type="similarity">
    <text evidence="2 7 8">Belongs to the triosephosphate isomerase family.</text>
</comment>
<proteinExistence type="inferred from homology"/>
<dbReference type="GO" id="GO:0004807">
    <property type="term" value="F:triose-phosphate isomerase activity"/>
    <property type="evidence" value="ECO:0007669"/>
    <property type="project" value="UniProtKB-UniRule"/>
</dbReference>
<evidence type="ECO:0000256" key="6">
    <source>
        <dbReference type="ARBA" id="ARBA00023235"/>
    </source>
</evidence>
<keyword evidence="5 7" id="KW-0324">Glycolysis</keyword>
<dbReference type="NCBIfam" id="TIGR00419">
    <property type="entry name" value="tim"/>
    <property type="match status" value="1"/>
</dbReference>
<feature type="binding site" evidence="7">
    <location>
        <position position="213"/>
    </location>
    <ligand>
        <name>substrate</name>
    </ligand>
</feature>
<organism evidence="9 10">
    <name type="scientific">Aerophobetes bacterium</name>
    <dbReference type="NCBI Taxonomy" id="2030807"/>
    <lineage>
        <taxon>Bacteria</taxon>
        <taxon>Candidatus Aerophobota</taxon>
    </lineage>
</organism>
<evidence type="ECO:0000256" key="2">
    <source>
        <dbReference type="ARBA" id="ARBA00007422"/>
    </source>
</evidence>
<dbReference type="UniPathway" id="UPA00138"/>
<keyword evidence="3 7" id="KW-0312">Gluconeogenesis</keyword>
<dbReference type="InterPro" id="IPR020861">
    <property type="entry name" value="Triosephosphate_isomerase_AS"/>
</dbReference>
<dbReference type="HAMAP" id="MF_00147_B">
    <property type="entry name" value="TIM_B"/>
    <property type="match status" value="1"/>
</dbReference>
<reference evidence="9 10" key="1">
    <citation type="submission" date="2019-03" db="EMBL/GenBank/DDBJ databases">
        <title>Metabolic potential of uncultured bacteria and archaea associated with petroleum seepage in deep-sea sediments.</title>
        <authorList>
            <person name="Dong X."/>
            <person name="Hubert C."/>
        </authorList>
    </citation>
    <scope>NUCLEOTIDE SEQUENCE [LARGE SCALE GENOMIC DNA]</scope>
    <source>
        <strain evidence="9">E29_bin52</strain>
    </source>
</reference>
<dbReference type="Gene3D" id="3.20.20.70">
    <property type="entry name" value="Aldolase class I"/>
    <property type="match status" value="1"/>
</dbReference>
<dbReference type="GO" id="GO:0005829">
    <property type="term" value="C:cytosol"/>
    <property type="evidence" value="ECO:0007669"/>
    <property type="project" value="TreeGrafter"/>
</dbReference>
<accession>A0A523W7J4</accession>
<dbReference type="EMBL" id="SOIZ01000142">
    <property type="protein sequence ID" value="TET62970.1"/>
    <property type="molecule type" value="Genomic_DNA"/>
</dbReference>
<evidence type="ECO:0000256" key="7">
    <source>
        <dbReference type="HAMAP-Rule" id="MF_00147"/>
    </source>
</evidence>
<name>A0A523W7J4_UNCAE</name>
<dbReference type="FunFam" id="3.20.20.70:FF:000016">
    <property type="entry name" value="Triosephosphate isomerase"/>
    <property type="match status" value="1"/>
</dbReference>
<comment type="function">
    <text evidence="7">Involved in the gluconeogenesis. Catalyzes stereospecifically the conversion of dihydroxyacetone phosphate (DHAP) to D-glyceraldehyde-3-phosphate (G3P).</text>
</comment>
<evidence type="ECO:0000256" key="3">
    <source>
        <dbReference type="ARBA" id="ARBA00022432"/>
    </source>
</evidence>
<dbReference type="InterPro" id="IPR035990">
    <property type="entry name" value="TIM_sf"/>
</dbReference>
<keyword evidence="6 7" id="KW-0413">Isomerase</keyword>
<dbReference type="UniPathway" id="UPA00109">
    <property type="reaction ID" value="UER00189"/>
</dbReference>
<dbReference type="GO" id="GO:0006096">
    <property type="term" value="P:glycolytic process"/>
    <property type="evidence" value="ECO:0007669"/>
    <property type="project" value="UniProtKB-UniRule"/>
</dbReference>
<dbReference type="GO" id="GO:0006094">
    <property type="term" value="P:gluconeogenesis"/>
    <property type="evidence" value="ECO:0007669"/>
    <property type="project" value="UniProtKB-UniRule"/>
</dbReference>
<comment type="pathway">
    <text evidence="7 8">Carbohydrate biosynthesis; gluconeogenesis.</text>
</comment>
<feature type="active site" description="Electrophile" evidence="7">
    <location>
        <position position="95"/>
    </location>
</feature>
<comment type="pathway">
    <text evidence="1 7 8">Carbohydrate degradation; glycolysis; D-glyceraldehyde 3-phosphate from glycerone phosphate: step 1/1.</text>
</comment>
<sequence>MRKPIIGGNWKMNKTAREAVQTVQDLRERIGGVEGVEVVVFPPFTVLGPVEKALKGTSIGLGAQNMYWETEGPYTGEISAPMLVDLGCRYVILGHSERRQYFGETDDGINRKIKSALTFGLTPVVCVGETLKQRKEGSFKRIVESQLELCLKGIDSGEADRIVIAYEPVWAIGTGLTASPQQAEEMHSFVRKLLAKVFGGDLADSMRVQYGGSVKPENMKELMREPDIDGALVGGASLDASSFAKIVKYEE</sequence>
<dbReference type="InterPro" id="IPR013785">
    <property type="entry name" value="Aldolase_TIM"/>
</dbReference>
<feature type="binding site" evidence="7">
    <location>
        <begin position="234"/>
        <end position="235"/>
    </location>
    <ligand>
        <name>substrate</name>
    </ligand>
</feature>
<feature type="active site" description="Proton acceptor" evidence="7">
    <location>
        <position position="167"/>
    </location>
</feature>
<comment type="catalytic activity">
    <reaction evidence="7 8">
        <text>D-glyceraldehyde 3-phosphate = dihydroxyacetone phosphate</text>
        <dbReference type="Rhea" id="RHEA:18585"/>
        <dbReference type="ChEBI" id="CHEBI:57642"/>
        <dbReference type="ChEBI" id="CHEBI:59776"/>
        <dbReference type="EC" id="5.3.1.1"/>
    </reaction>
</comment>